<evidence type="ECO:0000256" key="3">
    <source>
        <dbReference type="ARBA" id="ARBA00023027"/>
    </source>
</evidence>
<evidence type="ECO:0000259" key="5">
    <source>
        <dbReference type="Pfam" id="PF00389"/>
    </source>
</evidence>
<dbReference type="InterPro" id="IPR050857">
    <property type="entry name" value="D-2-hydroxyacid_DH"/>
</dbReference>
<evidence type="ECO:0000256" key="1">
    <source>
        <dbReference type="ARBA" id="ARBA00005854"/>
    </source>
</evidence>
<accession>A0A4R1N0B5</accession>
<evidence type="ECO:0000256" key="4">
    <source>
        <dbReference type="RuleBase" id="RU003719"/>
    </source>
</evidence>
<protein>
    <submittedName>
        <fullName evidence="7">D-3-phosphoglycerate dehydrogenase</fullName>
    </submittedName>
</protein>
<dbReference type="AlphaFoldDB" id="A0A4R1N0B5"/>
<dbReference type="InterPro" id="IPR006140">
    <property type="entry name" value="D-isomer_DH_NAD-bd"/>
</dbReference>
<dbReference type="PANTHER" id="PTHR42789:SF1">
    <property type="entry name" value="D-ISOMER SPECIFIC 2-HYDROXYACID DEHYDROGENASE FAMILY PROTEIN (AFU_ORTHOLOGUE AFUA_6G10090)"/>
    <property type="match status" value="1"/>
</dbReference>
<dbReference type="CDD" id="cd12169">
    <property type="entry name" value="PGDH_like_1"/>
    <property type="match status" value="1"/>
</dbReference>
<reference evidence="7 8" key="1">
    <citation type="submission" date="2019-03" db="EMBL/GenBank/DDBJ databases">
        <title>Genomic Encyclopedia of Archaeal and Bacterial Type Strains, Phase II (KMG-II): from individual species to whole genera.</title>
        <authorList>
            <person name="Goeker M."/>
        </authorList>
    </citation>
    <scope>NUCLEOTIDE SEQUENCE [LARGE SCALE GENOMIC DNA]</scope>
    <source>
        <strain evidence="7 8">DSM 26433</strain>
    </source>
</reference>
<keyword evidence="3" id="KW-0520">NAD</keyword>
<name>A0A4R1N0B5_9RHOB</name>
<evidence type="ECO:0000256" key="2">
    <source>
        <dbReference type="ARBA" id="ARBA00023002"/>
    </source>
</evidence>
<dbReference type="GO" id="GO:0016616">
    <property type="term" value="F:oxidoreductase activity, acting on the CH-OH group of donors, NAD or NADP as acceptor"/>
    <property type="evidence" value="ECO:0007669"/>
    <property type="project" value="InterPro"/>
</dbReference>
<dbReference type="EMBL" id="SMGR01000005">
    <property type="protein sequence ID" value="TCK99297.1"/>
    <property type="molecule type" value="Genomic_DNA"/>
</dbReference>
<feature type="domain" description="D-isomer specific 2-hydroxyacid dehydrogenase catalytic" evidence="5">
    <location>
        <begin position="21"/>
        <end position="315"/>
    </location>
</feature>
<dbReference type="Proteomes" id="UP000295673">
    <property type="component" value="Unassembled WGS sequence"/>
</dbReference>
<evidence type="ECO:0000259" key="6">
    <source>
        <dbReference type="Pfam" id="PF02826"/>
    </source>
</evidence>
<dbReference type="GO" id="GO:0051287">
    <property type="term" value="F:NAD binding"/>
    <property type="evidence" value="ECO:0007669"/>
    <property type="project" value="InterPro"/>
</dbReference>
<comment type="similarity">
    <text evidence="1 4">Belongs to the D-isomer specific 2-hydroxyacid dehydrogenase family.</text>
</comment>
<dbReference type="InterPro" id="IPR036291">
    <property type="entry name" value="NAD(P)-bd_dom_sf"/>
</dbReference>
<keyword evidence="8" id="KW-1185">Reference proteome</keyword>
<dbReference type="InterPro" id="IPR006139">
    <property type="entry name" value="D-isomer_2_OHA_DH_cat_dom"/>
</dbReference>
<dbReference type="SUPFAM" id="SSF52283">
    <property type="entry name" value="Formate/glycerate dehydrogenase catalytic domain-like"/>
    <property type="match status" value="1"/>
</dbReference>
<dbReference type="Pfam" id="PF00389">
    <property type="entry name" value="2-Hacid_dh"/>
    <property type="match status" value="1"/>
</dbReference>
<feature type="domain" description="D-isomer specific 2-hydroxyacid dehydrogenase NAD-binding" evidence="6">
    <location>
        <begin position="114"/>
        <end position="288"/>
    </location>
</feature>
<proteinExistence type="inferred from homology"/>
<evidence type="ECO:0000313" key="8">
    <source>
        <dbReference type="Proteomes" id="UP000295673"/>
    </source>
</evidence>
<dbReference type="SUPFAM" id="SSF51735">
    <property type="entry name" value="NAD(P)-binding Rossmann-fold domains"/>
    <property type="match status" value="1"/>
</dbReference>
<dbReference type="PANTHER" id="PTHR42789">
    <property type="entry name" value="D-ISOMER SPECIFIC 2-HYDROXYACID DEHYDROGENASE FAMILY PROTEIN (AFU_ORTHOLOGUE AFUA_6G10090)"/>
    <property type="match status" value="1"/>
</dbReference>
<gene>
    <name evidence="7" type="ORF">BXY66_3799</name>
</gene>
<keyword evidence="2 4" id="KW-0560">Oxidoreductase</keyword>
<sequence>MKIHILDDWFDTLRGLPCFAKLQGHDVTVWTDHTDDIAELADRLAEAEALVLFRERTKVTRALLERLPNLKLISQRGVYPHIDVQACSDLGVLLCSKIPMGAGVNYAAAELTWALLMMGLRDLPNQMKSAKSGAWQAGVGKTMRGRRLGLYGYGRIAKAVADYADAFGMETVWWASEAGRARAKADGRRVAESRESFFANCDAISLHIRLNDSTRGIVTESDLAQMPEGALLVNTSRAGLIAPGALLSALNSGRPGKAAIDVFDAEPLTDPTDPLLSHPNLIATPHIGFVTEDEIDKQFNDIFDQIVAYTAGSPIHVITA</sequence>
<comment type="caution">
    <text evidence="7">The sequence shown here is derived from an EMBL/GenBank/DDBJ whole genome shotgun (WGS) entry which is preliminary data.</text>
</comment>
<dbReference type="Gene3D" id="3.40.50.720">
    <property type="entry name" value="NAD(P)-binding Rossmann-like Domain"/>
    <property type="match status" value="2"/>
</dbReference>
<evidence type="ECO:0000313" key="7">
    <source>
        <dbReference type="EMBL" id="TCK99297.1"/>
    </source>
</evidence>
<dbReference type="Pfam" id="PF02826">
    <property type="entry name" value="2-Hacid_dh_C"/>
    <property type="match status" value="1"/>
</dbReference>
<dbReference type="RefSeq" id="WP_132861920.1">
    <property type="nucleotide sequence ID" value="NZ_SMGR01000005.1"/>
</dbReference>
<dbReference type="OrthoDB" id="9793626at2"/>
<organism evidence="7 8">
    <name type="scientific">Shimia isoporae</name>
    <dbReference type="NCBI Taxonomy" id="647720"/>
    <lineage>
        <taxon>Bacteria</taxon>
        <taxon>Pseudomonadati</taxon>
        <taxon>Pseudomonadota</taxon>
        <taxon>Alphaproteobacteria</taxon>
        <taxon>Rhodobacterales</taxon>
        <taxon>Roseobacteraceae</taxon>
    </lineage>
</organism>